<name>A0A2P2PZM9_RHIMU</name>
<dbReference type="EMBL" id="GGEC01079690">
    <property type="protein sequence ID" value="MBX60174.1"/>
    <property type="molecule type" value="Transcribed_RNA"/>
</dbReference>
<dbReference type="AlphaFoldDB" id="A0A2P2PZM9"/>
<organism evidence="1">
    <name type="scientific">Rhizophora mucronata</name>
    <name type="common">Asiatic mangrove</name>
    <dbReference type="NCBI Taxonomy" id="61149"/>
    <lineage>
        <taxon>Eukaryota</taxon>
        <taxon>Viridiplantae</taxon>
        <taxon>Streptophyta</taxon>
        <taxon>Embryophyta</taxon>
        <taxon>Tracheophyta</taxon>
        <taxon>Spermatophyta</taxon>
        <taxon>Magnoliopsida</taxon>
        <taxon>eudicotyledons</taxon>
        <taxon>Gunneridae</taxon>
        <taxon>Pentapetalae</taxon>
        <taxon>rosids</taxon>
        <taxon>fabids</taxon>
        <taxon>Malpighiales</taxon>
        <taxon>Rhizophoraceae</taxon>
        <taxon>Rhizophora</taxon>
    </lineage>
</organism>
<evidence type="ECO:0000313" key="1">
    <source>
        <dbReference type="EMBL" id="MBX60174.1"/>
    </source>
</evidence>
<protein>
    <submittedName>
        <fullName evidence="1">Uncharacterized protein</fullName>
    </submittedName>
</protein>
<reference evidence="1" key="1">
    <citation type="submission" date="2018-02" db="EMBL/GenBank/DDBJ databases">
        <title>Rhizophora mucronata_Transcriptome.</title>
        <authorList>
            <person name="Meera S.P."/>
            <person name="Sreeshan A."/>
            <person name="Augustine A."/>
        </authorList>
    </citation>
    <scope>NUCLEOTIDE SEQUENCE</scope>
    <source>
        <tissue evidence="1">Leaf</tissue>
    </source>
</reference>
<accession>A0A2P2PZM9</accession>
<sequence>MKEDCIRTVKESKAFAIFFYLYPGSF</sequence>
<proteinExistence type="predicted"/>